<dbReference type="RefSeq" id="WP_386804187.1">
    <property type="nucleotide sequence ID" value="NZ_JBHTMU010000022.1"/>
</dbReference>
<accession>A0ABW3ZJM7</accession>
<name>A0ABW3ZJM7_9RHOB</name>
<protein>
    <submittedName>
        <fullName evidence="1">Uncharacterized protein</fullName>
    </submittedName>
</protein>
<gene>
    <name evidence="1" type="ORF">ACFQ4E_12925</name>
</gene>
<organism evidence="1 2">
    <name type="scientific">Litorisediminicola beolgyonensis</name>
    <dbReference type="NCBI Taxonomy" id="1173614"/>
    <lineage>
        <taxon>Bacteria</taxon>
        <taxon>Pseudomonadati</taxon>
        <taxon>Pseudomonadota</taxon>
        <taxon>Alphaproteobacteria</taxon>
        <taxon>Rhodobacterales</taxon>
        <taxon>Paracoccaceae</taxon>
        <taxon>Litorisediminicola</taxon>
    </lineage>
</organism>
<dbReference type="Proteomes" id="UP001597135">
    <property type="component" value="Unassembled WGS sequence"/>
</dbReference>
<dbReference type="EMBL" id="JBHTMU010000022">
    <property type="protein sequence ID" value="MFD1343324.1"/>
    <property type="molecule type" value="Genomic_DNA"/>
</dbReference>
<evidence type="ECO:0000313" key="1">
    <source>
        <dbReference type="EMBL" id="MFD1343324.1"/>
    </source>
</evidence>
<reference evidence="2" key="1">
    <citation type="journal article" date="2019" name="Int. J. Syst. Evol. Microbiol.">
        <title>The Global Catalogue of Microorganisms (GCM) 10K type strain sequencing project: providing services to taxonomists for standard genome sequencing and annotation.</title>
        <authorList>
            <consortium name="The Broad Institute Genomics Platform"/>
            <consortium name="The Broad Institute Genome Sequencing Center for Infectious Disease"/>
            <person name="Wu L."/>
            <person name="Ma J."/>
        </authorList>
    </citation>
    <scope>NUCLEOTIDE SEQUENCE [LARGE SCALE GENOMIC DNA]</scope>
    <source>
        <strain evidence="2">CCUG 62953</strain>
    </source>
</reference>
<keyword evidence="2" id="KW-1185">Reference proteome</keyword>
<sequence length="393" mass="41193">MTAARVPDSLLIAECEDGAFSRRCSVVPIRPLSPEGAELARDMAFAWALDLCADSPFDSLSACRSTPLGAELAALEALYDRLAVPAGQGLNALSTAAATRTGSALWSTLGHAEHGAELRPNAEMPRLDGPLSDWLGWAEAAFGVRLLRPGLDRAETPRTPRELAQKVLRGEPAWPFLAYAIRRLSEGAEVTSGTGQRLLSRLGEAAVRSRLLSQRARHDRRRPSVIAAQLSLLASGARPDEVADGAELLPVLSVLQRDAPRLVAAISARGRSHATLSTGLPLPEGGVASGWSPLDIECDLSLSRPNPHPSEDRGHVIAAAAAADILTAAFGDGSAAADSEALLADTVLARAVTGGVWAQDIATEIELGRAVARVVLEDNDRGGASGRPALRLV</sequence>
<comment type="caution">
    <text evidence="1">The sequence shown here is derived from an EMBL/GenBank/DDBJ whole genome shotgun (WGS) entry which is preliminary data.</text>
</comment>
<proteinExistence type="predicted"/>
<evidence type="ECO:0000313" key="2">
    <source>
        <dbReference type="Proteomes" id="UP001597135"/>
    </source>
</evidence>